<feature type="domain" description="NADPH-dependent FMN reductase-like" evidence="3">
    <location>
        <begin position="5"/>
        <end position="147"/>
    </location>
</feature>
<keyword evidence="1" id="KW-0285">Flavoprotein</keyword>
<dbReference type="RefSeq" id="WP_015391827.1">
    <property type="nucleotide sequence ID" value="NC_020291.1"/>
</dbReference>
<dbReference type="GO" id="GO:0016491">
    <property type="term" value="F:oxidoreductase activity"/>
    <property type="evidence" value="ECO:0007669"/>
    <property type="project" value="InterPro"/>
</dbReference>
<dbReference type="HOGENOM" id="CLU_050993_0_0_9"/>
<dbReference type="InterPro" id="IPR005025">
    <property type="entry name" value="FMN_Rdtase-like_dom"/>
</dbReference>
<dbReference type="OrthoDB" id="1767356at2"/>
<keyword evidence="2" id="KW-0288">FMN</keyword>
<accession>M1ML26</accession>
<keyword evidence="5" id="KW-1185">Reference proteome</keyword>
<dbReference type="EMBL" id="CP004121">
    <property type="protein sequence ID" value="AGF55506.1"/>
    <property type="molecule type" value="Genomic_DNA"/>
</dbReference>
<evidence type="ECO:0000256" key="1">
    <source>
        <dbReference type="ARBA" id="ARBA00022630"/>
    </source>
</evidence>
<dbReference type="PANTHER" id="PTHR43278">
    <property type="entry name" value="NAD(P)H-DEPENDENT FMN-CONTAINING OXIDOREDUCTASE YWQN-RELATED"/>
    <property type="match status" value="1"/>
</dbReference>
<evidence type="ECO:0000259" key="3">
    <source>
        <dbReference type="Pfam" id="PF03358"/>
    </source>
</evidence>
<evidence type="ECO:0000256" key="2">
    <source>
        <dbReference type="ARBA" id="ARBA00022643"/>
    </source>
</evidence>
<dbReference type="eggNOG" id="COG0655">
    <property type="taxonomic scope" value="Bacteria"/>
</dbReference>
<protein>
    <submittedName>
        <fullName evidence="4">Multimeric flavodoxin WrbA</fullName>
    </submittedName>
</protein>
<dbReference type="Gene3D" id="3.40.50.360">
    <property type="match status" value="1"/>
</dbReference>
<dbReference type="InterPro" id="IPR029039">
    <property type="entry name" value="Flavoprotein-like_sf"/>
</dbReference>
<dbReference type="InterPro" id="IPR051796">
    <property type="entry name" value="ISF_SsuE-like"/>
</dbReference>
<name>M1ML26_9CLOT</name>
<dbReference type="PATRIC" id="fig|931276.5.peg.1712"/>
<reference evidence="4 5" key="1">
    <citation type="submission" date="2013-02" db="EMBL/GenBank/DDBJ databases">
        <title>Genome sequence of Clostridium saccharoperbutylacetonicum N1-4(HMT).</title>
        <authorList>
            <person name="Poehlein A."/>
            <person name="Daniel R."/>
        </authorList>
    </citation>
    <scope>NUCLEOTIDE SEQUENCE [LARGE SCALE GENOMIC DNA]</scope>
    <source>
        <strain evidence="5">N1-4(HMT)</strain>
    </source>
</reference>
<evidence type="ECO:0000313" key="4">
    <source>
        <dbReference type="EMBL" id="AGF55506.1"/>
    </source>
</evidence>
<dbReference type="Pfam" id="PF03358">
    <property type="entry name" value="FMN_red"/>
    <property type="match status" value="1"/>
</dbReference>
<dbReference type="AlphaFoldDB" id="M1ML26"/>
<sequence length="315" mass="35114">MSKFKVMGITAGRHDGNSEILLKQALLECEKAGAEVIMVNLHDYHIEDCTGCTACSQGMAMGKRVPCTLKDKDDKDKLTTALLEQDAVIVSAPTYDLMPSATYLKFAHRNLAYESSFLQSIGAIEKRDRVAGIISAGGSTRSWQSMALECMGATMFTHSFKIVDMILAKRVPTAAQCLLNDELMERASEMGKNIMKALETPVAERKWLGEEGFGWCPNCHSNALVKGEVQWDGTYWPIECQVCGAGGDLEKDEKGEWKFVIAENGLIRDRMTDEGRQHHLVEIGETHGIFYVPENRAIINEKIKKFKELKFPTIE</sequence>
<dbReference type="SUPFAM" id="SSF52218">
    <property type="entry name" value="Flavoproteins"/>
    <property type="match status" value="1"/>
</dbReference>
<dbReference type="STRING" id="36745.CLSAP_16930"/>
<dbReference type="Proteomes" id="UP000011728">
    <property type="component" value="Chromosome"/>
</dbReference>
<evidence type="ECO:0000313" key="5">
    <source>
        <dbReference type="Proteomes" id="UP000011728"/>
    </source>
</evidence>
<dbReference type="KEGG" id="csr:Cspa_c17360"/>
<dbReference type="PANTHER" id="PTHR43278:SF4">
    <property type="entry name" value="NAD(P)H-DEPENDENT FMN-CONTAINING OXIDOREDUCTASE YWQN-RELATED"/>
    <property type="match status" value="1"/>
</dbReference>
<gene>
    <name evidence="4" type="ORF">Cspa_c17360</name>
</gene>
<proteinExistence type="predicted"/>
<organism evidence="4 5">
    <name type="scientific">Clostridium saccharoperbutylacetonicum N1-4(HMT)</name>
    <dbReference type="NCBI Taxonomy" id="931276"/>
    <lineage>
        <taxon>Bacteria</taxon>
        <taxon>Bacillati</taxon>
        <taxon>Bacillota</taxon>
        <taxon>Clostridia</taxon>
        <taxon>Eubacteriales</taxon>
        <taxon>Clostridiaceae</taxon>
        <taxon>Clostridium</taxon>
    </lineage>
</organism>